<keyword evidence="2" id="KW-1185">Reference proteome</keyword>
<accession>A0A1J8PV43</accession>
<name>A0A1J8PV43_9AGAM</name>
<dbReference type="OrthoDB" id="10571701at2759"/>
<proteinExistence type="predicted"/>
<comment type="caution">
    <text evidence="1">The sequence shown here is derived from an EMBL/GenBank/DDBJ whole genome shotgun (WGS) entry which is preliminary data.</text>
</comment>
<dbReference type="EMBL" id="LVVM01004691">
    <property type="protein sequence ID" value="OJA12351.1"/>
    <property type="molecule type" value="Genomic_DNA"/>
</dbReference>
<dbReference type="Proteomes" id="UP000183567">
    <property type="component" value="Unassembled WGS sequence"/>
</dbReference>
<sequence length="126" mass="14986">MKTFCRKHSWRLHGCLSKIRTYYTWYAGPFVFLRAVEFLSVCQTHLSSCFYGKRLNFISLKPPPGKQKPLNCDFYHKDCSERNLRGTRVTRTQHRACAPRRLLRICARFQNNRPPFGRIKRDKISC</sequence>
<evidence type="ECO:0000313" key="2">
    <source>
        <dbReference type="Proteomes" id="UP000183567"/>
    </source>
</evidence>
<organism evidence="1 2">
    <name type="scientific">Rhizopogon vesiculosus</name>
    <dbReference type="NCBI Taxonomy" id="180088"/>
    <lineage>
        <taxon>Eukaryota</taxon>
        <taxon>Fungi</taxon>
        <taxon>Dikarya</taxon>
        <taxon>Basidiomycota</taxon>
        <taxon>Agaricomycotina</taxon>
        <taxon>Agaricomycetes</taxon>
        <taxon>Agaricomycetidae</taxon>
        <taxon>Boletales</taxon>
        <taxon>Suillineae</taxon>
        <taxon>Rhizopogonaceae</taxon>
        <taxon>Rhizopogon</taxon>
    </lineage>
</organism>
<dbReference type="AlphaFoldDB" id="A0A1J8PV43"/>
<gene>
    <name evidence="1" type="ORF">AZE42_02791</name>
</gene>
<evidence type="ECO:0000313" key="1">
    <source>
        <dbReference type="EMBL" id="OJA12351.1"/>
    </source>
</evidence>
<reference evidence="1 2" key="1">
    <citation type="submission" date="2016-03" db="EMBL/GenBank/DDBJ databases">
        <title>Comparative genomics of the ectomycorrhizal sister species Rhizopogon vinicolor and Rhizopogon vesiculosus (Basidiomycota: Boletales) reveals a divergence of the mating type B locus.</title>
        <authorList>
            <person name="Mujic A.B."/>
            <person name="Kuo A."/>
            <person name="Tritt A."/>
            <person name="Lipzen A."/>
            <person name="Chen C."/>
            <person name="Johnson J."/>
            <person name="Sharma A."/>
            <person name="Barry K."/>
            <person name="Grigoriev I.V."/>
            <person name="Spatafora J.W."/>
        </authorList>
    </citation>
    <scope>NUCLEOTIDE SEQUENCE [LARGE SCALE GENOMIC DNA]</scope>
    <source>
        <strain evidence="1 2">AM-OR11-056</strain>
    </source>
</reference>
<protein>
    <submittedName>
        <fullName evidence="1">Uncharacterized protein</fullName>
    </submittedName>
</protein>